<dbReference type="Pfam" id="PF05257">
    <property type="entry name" value="CHAP"/>
    <property type="match status" value="1"/>
</dbReference>
<protein>
    <submittedName>
        <fullName evidence="2">Putative cell wall lysis protein</fullName>
    </submittedName>
</protein>
<dbReference type="AlphaFoldDB" id="A0A8G2HVZ3"/>
<evidence type="ECO:0000313" key="2">
    <source>
        <dbReference type="EMBL" id="SUK12394.1"/>
    </source>
</evidence>
<evidence type="ECO:0000313" key="3">
    <source>
        <dbReference type="Proteomes" id="UP000254224"/>
    </source>
</evidence>
<dbReference type="InterPro" id="IPR007921">
    <property type="entry name" value="CHAP_dom"/>
</dbReference>
<dbReference type="InterPro" id="IPR038765">
    <property type="entry name" value="Papain-like_cys_pep_sf"/>
</dbReference>
<dbReference type="SUPFAM" id="SSF54001">
    <property type="entry name" value="Cysteine proteinases"/>
    <property type="match status" value="1"/>
</dbReference>
<comment type="caution">
    <text evidence="2">The sequence shown here is derived from an EMBL/GenBank/DDBJ whole genome shotgun (WGS) entry which is preliminary data.</text>
</comment>
<dbReference type="PROSITE" id="PS50911">
    <property type="entry name" value="CHAP"/>
    <property type="match status" value="1"/>
</dbReference>
<evidence type="ECO:0000259" key="1">
    <source>
        <dbReference type="PROSITE" id="PS50911"/>
    </source>
</evidence>
<dbReference type="Gene3D" id="3.90.1720.10">
    <property type="entry name" value="endopeptidase domain like (from Nostoc punctiforme)"/>
    <property type="match status" value="1"/>
</dbReference>
<proteinExistence type="predicted"/>
<name>A0A8G2HVZ3_STAAU</name>
<feature type="domain" description="Peptidase C51" evidence="1">
    <location>
        <begin position="1"/>
        <end position="123"/>
    </location>
</feature>
<reference evidence="2 3" key="1">
    <citation type="submission" date="2018-06" db="EMBL/GenBank/DDBJ databases">
        <authorList>
            <consortium name="Pathogen Informatics"/>
            <person name="Doyle S."/>
        </authorList>
    </citation>
    <scope>NUCLEOTIDE SEQUENCE [LARGE SCALE GENOMIC DNA]</scope>
    <source>
        <strain evidence="2 3">NCTC7972</strain>
    </source>
</reference>
<dbReference type="Proteomes" id="UP000254224">
    <property type="component" value="Unassembled WGS sequence"/>
</dbReference>
<dbReference type="EMBL" id="UHAI01000001">
    <property type="protein sequence ID" value="SUK12394.1"/>
    <property type="molecule type" value="Genomic_DNA"/>
</dbReference>
<gene>
    <name evidence="2" type="ORF">NCTC7972_00029</name>
</gene>
<organism evidence="2 3">
    <name type="scientific">Staphylococcus aureus</name>
    <dbReference type="NCBI Taxonomy" id="1280"/>
    <lineage>
        <taxon>Bacteria</taxon>
        <taxon>Bacillati</taxon>
        <taxon>Bacillota</taxon>
        <taxon>Bacilli</taxon>
        <taxon>Bacillales</taxon>
        <taxon>Staphylococcaceae</taxon>
        <taxon>Staphylococcus</taxon>
    </lineage>
</organism>
<sequence>MPHWSNDDPGKGNLYTAGQCTWYAYGMRQKMGKPVSTYWHDAHKWNDRAKAEGYKVDKNPEPGALFIAEQGAGGHDGHYGHVAVVIGVSDGGKTFRITEMNWEGAFKVNERTLKMTDGYSFIHDKE</sequence>
<accession>A0A8G2HVZ3</accession>